<evidence type="ECO:0000259" key="3">
    <source>
        <dbReference type="SMART" id="SM00822"/>
    </source>
</evidence>
<dbReference type="InterPro" id="IPR057326">
    <property type="entry name" value="KR_dom"/>
</dbReference>
<sequence>MMSLAPPLKNSPVVITGASSGIGEALAKQFAARGYSLVLVARRVDKLEALALHLRQKYQVEVMLRPCDLADREARTQFRQELEQLDVAILCNNAGFATFGRLQDLDADREREQTELNVVAVQDLTLAVLPNMIQKRRGAILIVGSTSGHQPTPANATYAASKAFANSFAESLHSELSGTGVSCTLLAPGPTITGFNAVAGISKIDGVGGSLVWVSAERVAKEAIQGMACNRRIVIPGLIAQAQTLGGRYTPRIILLPILKHVFSRLKA</sequence>
<evidence type="ECO:0000256" key="1">
    <source>
        <dbReference type="ARBA" id="ARBA00006484"/>
    </source>
</evidence>
<evidence type="ECO:0000256" key="2">
    <source>
        <dbReference type="ARBA" id="ARBA00023002"/>
    </source>
</evidence>
<dbReference type="PIRSF" id="PIRSF000126">
    <property type="entry name" value="11-beta-HSD1"/>
    <property type="match status" value="1"/>
</dbReference>
<gene>
    <name evidence="4" type="ORF">ACI8B_340028</name>
</gene>
<proteinExistence type="inferred from homology"/>
<dbReference type="Pfam" id="PF00106">
    <property type="entry name" value="adh_short"/>
    <property type="match status" value="1"/>
</dbReference>
<dbReference type="PANTHER" id="PTHR44196:SF2">
    <property type="entry name" value="SHORT-CHAIN DEHYDROGENASE-RELATED"/>
    <property type="match status" value="1"/>
</dbReference>
<dbReference type="AlphaFoldDB" id="A0A653KB36"/>
<reference evidence="4 5" key="1">
    <citation type="submission" date="2019-10" db="EMBL/GenBank/DDBJ databases">
        <authorList>
            <person name="Karimi E."/>
        </authorList>
    </citation>
    <scope>NUCLEOTIDE SEQUENCE [LARGE SCALE GENOMIC DNA]</scope>
    <source>
        <strain evidence="4">Acinetobacter sp. 8BE</strain>
    </source>
</reference>
<dbReference type="InterPro" id="IPR020904">
    <property type="entry name" value="Sc_DH/Rdtase_CS"/>
</dbReference>
<dbReference type="PANTHER" id="PTHR44196">
    <property type="entry name" value="DEHYDROGENASE/REDUCTASE SDR FAMILY MEMBER 7B"/>
    <property type="match status" value="1"/>
</dbReference>
<accession>A0A653KB36</accession>
<dbReference type="PRINTS" id="PR00081">
    <property type="entry name" value="GDHRDH"/>
</dbReference>
<keyword evidence="2" id="KW-0560">Oxidoreductase</keyword>
<evidence type="ECO:0000313" key="5">
    <source>
        <dbReference type="Proteomes" id="UP000430404"/>
    </source>
</evidence>
<dbReference type="EMBL" id="CABWKZ010000028">
    <property type="protein sequence ID" value="VXA57286.1"/>
    <property type="molecule type" value="Genomic_DNA"/>
</dbReference>
<evidence type="ECO:0000313" key="4">
    <source>
        <dbReference type="EMBL" id="VXA57286.1"/>
    </source>
</evidence>
<dbReference type="GO" id="GO:0016020">
    <property type="term" value="C:membrane"/>
    <property type="evidence" value="ECO:0007669"/>
    <property type="project" value="TreeGrafter"/>
</dbReference>
<organism evidence="4 5">
    <name type="scientific">Acinetobacter proteolyticus</name>
    <dbReference type="NCBI Taxonomy" id="1776741"/>
    <lineage>
        <taxon>Bacteria</taxon>
        <taxon>Pseudomonadati</taxon>
        <taxon>Pseudomonadota</taxon>
        <taxon>Gammaproteobacteria</taxon>
        <taxon>Moraxellales</taxon>
        <taxon>Moraxellaceae</taxon>
        <taxon>Acinetobacter</taxon>
    </lineage>
</organism>
<dbReference type="Gene3D" id="3.40.50.720">
    <property type="entry name" value="NAD(P)-binding Rossmann-like Domain"/>
    <property type="match status" value="1"/>
</dbReference>
<dbReference type="SMART" id="SM00822">
    <property type="entry name" value="PKS_KR"/>
    <property type="match status" value="1"/>
</dbReference>
<dbReference type="Proteomes" id="UP000430404">
    <property type="component" value="Unassembled WGS sequence"/>
</dbReference>
<dbReference type="SUPFAM" id="SSF51735">
    <property type="entry name" value="NAD(P)-binding Rossmann-fold domains"/>
    <property type="match status" value="1"/>
</dbReference>
<dbReference type="InterPro" id="IPR002347">
    <property type="entry name" value="SDR_fam"/>
</dbReference>
<dbReference type="GO" id="GO:0016491">
    <property type="term" value="F:oxidoreductase activity"/>
    <property type="evidence" value="ECO:0007669"/>
    <property type="project" value="UniProtKB-KW"/>
</dbReference>
<name>A0A653KB36_9GAMM</name>
<feature type="domain" description="Ketoreductase" evidence="3">
    <location>
        <begin position="11"/>
        <end position="195"/>
    </location>
</feature>
<dbReference type="InterPro" id="IPR036291">
    <property type="entry name" value="NAD(P)-bd_dom_sf"/>
</dbReference>
<protein>
    <recommendedName>
        <fullName evidence="3">Ketoreductase domain-containing protein</fullName>
    </recommendedName>
</protein>
<dbReference type="PROSITE" id="PS00061">
    <property type="entry name" value="ADH_SHORT"/>
    <property type="match status" value="1"/>
</dbReference>
<comment type="similarity">
    <text evidence="1">Belongs to the short-chain dehydrogenases/reductases (SDR) family.</text>
</comment>